<accession>A0A821XNJ0</accession>
<dbReference type="Proteomes" id="UP000663848">
    <property type="component" value="Unassembled WGS sequence"/>
</dbReference>
<gene>
    <name evidence="1" type="ORF">QYT958_LOCUS32994</name>
</gene>
<proteinExistence type="predicted"/>
<reference evidence="1" key="1">
    <citation type="submission" date="2021-02" db="EMBL/GenBank/DDBJ databases">
        <authorList>
            <person name="Nowell W R."/>
        </authorList>
    </citation>
    <scope>NUCLEOTIDE SEQUENCE</scope>
</reference>
<evidence type="ECO:0000313" key="1">
    <source>
        <dbReference type="EMBL" id="CAF4944382.1"/>
    </source>
</evidence>
<evidence type="ECO:0000313" key="2">
    <source>
        <dbReference type="Proteomes" id="UP000663848"/>
    </source>
</evidence>
<dbReference type="AlphaFoldDB" id="A0A821XNJ0"/>
<organism evidence="1 2">
    <name type="scientific">Rotaria socialis</name>
    <dbReference type="NCBI Taxonomy" id="392032"/>
    <lineage>
        <taxon>Eukaryota</taxon>
        <taxon>Metazoa</taxon>
        <taxon>Spiralia</taxon>
        <taxon>Gnathifera</taxon>
        <taxon>Rotifera</taxon>
        <taxon>Eurotatoria</taxon>
        <taxon>Bdelloidea</taxon>
        <taxon>Philodinida</taxon>
        <taxon>Philodinidae</taxon>
        <taxon>Rotaria</taxon>
    </lineage>
</organism>
<protein>
    <submittedName>
        <fullName evidence="1">Uncharacterized protein</fullName>
    </submittedName>
</protein>
<feature type="non-terminal residue" evidence="1">
    <location>
        <position position="1"/>
    </location>
</feature>
<comment type="caution">
    <text evidence="1">The sequence shown here is derived from an EMBL/GenBank/DDBJ whole genome shotgun (WGS) entry which is preliminary data.</text>
</comment>
<name>A0A821XNJ0_9BILA</name>
<dbReference type="EMBL" id="CAJOBR010022103">
    <property type="protein sequence ID" value="CAF4944382.1"/>
    <property type="molecule type" value="Genomic_DNA"/>
</dbReference>
<sequence length="64" mass="7104">LILKNPNALLLQQRDGANRGLDGSHAWWGLQITENINEEQINQPISELKEGKSGIAAGYTNEKF</sequence>